<reference evidence="3" key="1">
    <citation type="journal article" date="2013" name="Proc. Natl. Acad. Sci. U.S.A.">
        <title>Improving the coverage of the cyanobacterial phylum using diversity-driven genome sequencing.</title>
        <authorList>
            <person name="Shih P.M."/>
            <person name="Wu D."/>
            <person name="Latifi A."/>
            <person name="Axen S.D."/>
            <person name="Fewer D.P."/>
            <person name="Talla E."/>
            <person name="Calteau A."/>
            <person name="Cai F."/>
            <person name="Tandeau de Marsac N."/>
            <person name="Rippka R."/>
            <person name="Herdman M."/>
            <person name="Sivonen K."/>
            <person name="Coursin T."/>
            <person name="Laurent T."/>
            <person name="Goodwin L."/>
            <person name="Nolan M."/>
            <person name="Davenport K.W."/>
            <person name="Han C.S."/>
            <person name="Rubin E.M."/>
            <person name="Eisen J.A."/>
            <person name="Woyke T."/>
            <person name="Gugger M."/>
            <person name="Kerfeld C.A."/>
        </authorList>
    </citation>
    <scope>NUCLEOTIDE SEQUENCE [LARGE SCALE GENOMIC DNA]</scope>
    <source>
        <strain evidence="3">ATCC 29140 / PCC 7202</strain>
    </source>
</reference>
<keyword evidence="3" id="KW-1185">Reference proteome</keyword>
<dbReference type="SMART" id="SM00271">
    <property type="entry name" value="DnaJ"/>
    <property type="match status" value="1"/>
</dbReference>
<feature type="domain" description="J" evidence="1">
    <location>
        <begin position="2"/>
        <end position="66"/>
    </location>
</feature>
<dbReference type="BioCyc" id="CSTA292563:G1353-1678-MONOMER"/>
<dbReference type="AlphaFoldDB" id="K9YL68"/>
<dbReference type="Proteomes" id="UP000010483">
    <property type="component" value="Chromosome"/>
</dbReference>
<dbReference type="Pfam" id="PF00226">
    <property type="entry name" value="DnaJ"/>
    <property type="match status" value="1"/>
</dbReference>
<dbReference type="InterPro" id="IPR052276">
    <property type="entry name" value="Diphthamide-biosynth_chaperone"/>
</dbReference>
<dbReference type="HOGENOM" id="CLU_1189056_0_0_3"/>
<evidence type="ECO:0000259" key="1">
    <source>
        <dbReference type="PROSITE" id="PS50076"/>
    </source>
</evidence>
<sequence>MDYYQVLQIKSSASAQEIKEAYRRLVKKYHPDSQEATANHEEIIKINAAYEVLGDQKNRQNYDRTLINQQYNSINYRQAKSQSASQYYHAERRSHQAEDLSQFAWLQNVYTPLNFLFEKIIDPFEEELEELSADPFDDDLMSIFCDYLTNCRQYYEQGKSILKSQPNPPRYAGVAANCYYGLNHISDAIEELERFTMSYDYDCLHNAQELFRLATEVNEEARYMVNQTSY</sequence>
<name>K9YL68_CYASC</name>
<dbReference type="InterPro" id="IPR036869">
    <property type="entry name" value="J_dom_sf"/>
</dbReference>
<proteinExistence type="predicted"/>
<protein>
    <submittedName>
        <fullName evidence="2">Heat shock protein DnaJ domain protein</fullName>
    </submittedName>
</protein>
<dbReference type="SUPFAM" id="SSF46565">
    <property type="entry name" value="Chaperone J-domain"/>
    <property type="match status" value="1"/>
</dbReference>
<dbReference type="Gene3D" id="1.10.287.110">
    <property type="entry name" value="DnaJ domain"/>
    <property type="match status" value="1"/>
</dbReference>
<dbReference type="PANTHER" id="PTHR44240">
    <property type="entry name" value="DNAJ DOMAIN (PROKARYOTIC HEAT SHOCK PROTEIN)-RELATED"/>
    <property type="match status" value="1"/>
</dbReference>
<dbReference type="eggNOG" id="COG0484">
    <property type="taxonomic scope" value="Bacteria"/>
</dbReference>
<dbReference type="EMBL" id="CP003940">
    <property type="protein sequence ID" value="AFZ47629.1"/>
    <property type="molecule type" value="Genomic_DNA"/>
</dbReference>
<dbReference type="STRING" id="292563.Cyast_1668"/>
<dbReference type="PANTHER" id="PTHR44240:SF10">
    <property type="entry name" value="J DOMAIN-CONTAINING PROTEIN"/>
    <property type="match status" value="1"/>
</dbReference>
<dbReference type="PROSITE" id="PS50076">
    <property type="entry name" value="DNAJ_2"/>
    <property type="match status" value="1"/>
</dbReference>
<dbReference type="CDD" id="cd06257">
    <property type="entry name" value="DnaJ"/>
    <property type="match status" value="1"/>
</dbReference>
<dbReference type="InterPro" id="IPR001623">
    <property type="entry name" value="DnaJ_domain"/>
</dbReference>
<gene>
    <name evidence="2" type="ordered locus">Cyast_1668</name>
</gene>
<dbReference type="KEGG" id="csn:Cyast_1668"/>
<evidence type="ECO:0000313" key="2">
    <source>
        <dbReference type="EMBL" id="AFZ47629.1"/>
    </source>
</evidence>
<dbReference type="PRINTS" id="PR00625">
    <property type="entry name" value="JDOMAIN"/>
</dbReference>
<evidence type="ECO:0000313" key="3">
    <source>
        <dbReference type="Proteomes" id="UP000010483"/>
    </source>
</evidence>
<keyword evidence="2" id="KW-0346">Stress response</keyword>
<accession>K9YL68</accession>
<organism evidence="2 3">
    <name type="scientific">Cyanobacterium stanieri (strain ATCC 29140 / PCC 7202)</name>
    <dbReference type="NCBI Taxonomy" id="292563"/>
    <lineage>
        <taxon>Bacteria</taxon>
        <taxon>Bacillati</taxon>
        <taxon>Cyanobacteriota</taxon>
        <taxon>Cyanophyceae</taxon>
        <taxon>Oscillatoriophycideae</taxon>
        <taxon>Chroococcales</taxon>
        <taxon>Geminocystaceae</taxon>
        <taxon>Cyanobacterium</taxon>
    </lineage>
</organism>